<reference evidence="1 2" key="1">
    <citation type="journal article" date="2022" name="bioRxiv">
        <title>The genome of the oomycete Peronosclerospora sorghi, a cosmopolitan pathogen of maize and sorghum, is inflated with dispersed pseudogenes.</title>
        <authorList>
            <person name="Fletcher K."/>
            <person name="Martin F."/>
            <person name="Isakeit T."/>
            <person name="Cavanaugh K."/>
            <person name="Magill C."/>
            <person name="Michelmore R."/>
        </authorList>
    </citation>
    <scope>NUCLEOTIDE SEQUENCE [LARGE SCALE GENOMIC DNA]</scope>
    <source>
        <strain evidence="1">P6</strain>
    </source>
</reference>
<name>A0ACC0WJZ1_9STRA</name>
<dbReference type="Proteomes" id="UP001163321">
    <property type="component" value="Chromosome 12"/>
</dbReference>
<dbReference type="EMBL" id="CM047591">
    <property type="protein sequence ID" value="KAI9919087.1"/>
    <property type="molecule type" value="Genomic_DNA"/>
</dbReference>
<accession>A0ACC0WJZ1</accession>
<comment type="caution">
    <text evidence="1">The sequence shown here is derived from an EMBL/GenBank/DDBJ whole genome shotgun (WGS) entry which is preliminary data.</text>
</comment>
<protein>
    <submittedName>
        <fullName evidence="1">Uncharacterized protein</fullName>
    </submittedName>
</protein>
<organism evidence="1 2">
    <name type="scientific">Peronosclerospora sorghi</name>
    <dbReference type="NCBI Taxonomy" id="230839"/>
    <lineage>
        <taxon>Eukaryota</taxon>
        <taxon>Sar</taxon>
        <taxon>Stramenopiles</taxon>
        <taxon>Oomycota</taxon>
        <taxon>Peronosporomycetes</taxon>
        <taxon>Peronosporales</taxon>
        <taxon>Peronosporaceae</taxon>
        <taxon>Peronosclerospora</taxon>
    </lineage>
</organism>
<keyword evidence="2" id="KW-1185">Reference proteome</keyword>
<proteinExistence type="predicted"/>
<sequence length="185" mass="21237">MQEQFALVILLERQATLKENPPTSQTQFVQTARPRHAWGLHWLLSSQLIYSLLSMPPKKTSSFNPSCVEKYGLRIAARHPQTQKVVSVECRFCAEFGRECNIGAKRKATCNVHFFTSFRADQIKAHLENQHPNKWEEEARQMKMVQLFLPCFLTSSCNYAVEILILLSTLIANDFLLDGLPQELI</sequence>
<gene>
    <name evidence="1" type="ORF">PsorP6_012249</name>
</gene>
<evidence type="ECO:0000313" key="2">
    <source>
        <dbReference type="Proteomes" id="UP001163321"/>
    </source>
</evidence>
<evidence type="ECO:0000313" key="1">
    <source>
        <dbReference type="EMBL" id="KAI9919087.1"/>
    </source>
</evidence>